<evidence type="ECO:0000256" key="5">
    <source>
        <dbReference type="ARBA" id="ARBA00049288"/>
    </source>
</evidence>
<keyword evidence="9" id="KW-0012">Acyltransferase</keyword>
<dbReference type="PRINTS" id="PR00143">
    <property type="entry name" value="CITRTSNTHASE"/>
</dbReference>
<dbReference type="GO" id="GO:0036440">
    <property type="term" value="F:citrate synthase activity"/>
    <property type="evidence" value="ECO:0007669"/>
    <property type="project" value="UniProtKB-EC"/>
</dbReference>
<organism evidence="9 10">
    <name type="scientific">Longimicrobium terrae</name>
    <dbReference type="NCBI Taxonomy" id="1639882"/>
    <lineage>
        <taxon>Bacteria</taxon>
        <taxon>Pseudomonadati</taxon>
        <taxon>Gemmatimonadota</taxon>
        <taxon>Longimicrobiia</taxon>
        <taxon>Longimicrobiales</taxon>
        <taxon>Longimicrobiaceae</taxon>
        <taxon>Longimicrobium</taxon>
    </lineage>
</organism>
<dbReference type="NCBIfam" id="TIGR01800">
    <property type="entry name" value="cit_synth_II"/>
    <property type="match status" value="1"/>
</dbReference>
<comment type="similarity">
    <text evidence="2 6 8">Belongs to the citrate synthase family.</text>
</comment>
<dbReference type="InterPro" id="IPR019810">
    <property type="entry name" value="Citrate_synthase_AS"/>
</dbReference>
<evidence type="ECO:0000256" key="6">
    <source>
        <dbReference type="PIRNR" id="PIRNR001369"/>
    </source>
</evidence>
<dbReference type="InterPro" id="IPR036969">
    <property type="entry name" value="Citrate_synthase_sf"/>
</dbReference>
<keyword evidence="10" id="KW-1185">Reference proteome</keyword>
<dbReference type="InterPro" id="IPR002020">
    <property type="entry name" value="Citrate_synthase"/>
</dbReference>
<dbReference type="PANTHER" id="PTHR11739">
    <property type="entry name" value="CITRATE SYNTHASE"/>
    <property type="match status" value="1"/>
</dbReference>
<keyword evidence="3" id="KW-0816">Tricarboxylic acid cycle</keyword>
<dbReference type="InterPro" id="IPR016143">
    <property type="entry name" value="Citrate_synth-like_sm_a-sub"/>
</dbReference>
<sequence length="377" mass="41385">MAAKGLEGVVVAQSRLSDINGEVGELIYAGYDIDDLARNTTFEEVCYLLWNGELPTPTQLEEFSAHLRKHATLRPEVVEMIRNYPTDADPMAAVRTAVSALGMFDPDADDISIESVRHKAIFLTAQTPAIVAAYERVRNGKEPLDPKPDLGFAANFLYMLNGEEANETRVRTMDVALVLHAEHGMNASTFAARVTAGTLADVYSAVTSALGTLKGPSHGGANVEVMNMLREIDESGEDPGAWVRNALSGGKKVMGFGHRVYKATDPRATVLRELADKIMAEAGETRWLDLSDRIRAVMAEEMEKKGKKIYPNVDFFSASVYSTLGISMDLFTAVFAIARMPGWTAHLLEQYADNRLIRPGSDYIGPRDRKVTPLSER</sequence>
<evidence type="ECO:0000256" key="8">
    <source>
        <dbReference type="RuleBase" id="RU003406"/>
    </source>
</evidence>
<evidence type="ECO:0000256" key="7">
    <source>
        <dbReference type="PIRSR" id="PIRSR001369-1"/>
    </source>
</evidence>
<comment type="pathway">
    <text evidence="1">Carbohydrate metabolism; tricarboxylic acid cycle; isocitrate from oxaloacetate: step 1/2.</text>
</comment>
<comment type="catalytic activity">
    <reaction evidence="5">
        <text>oxaloacetate + acetyl-CoA + H2O = citrate + CoA + H(+)</text>
        <dbReference type="Rhea" id="RHEA:16845"/>
        <dbReference type="ChEBI" id="CHEBI:15377"/>
        <dbReference type="ChEBI" id="CHEBI:15378"/>
        <dbReference type="ChEBI" id="CHEBI:16452"/>
        <dbReference type="ChEBI" id="CHEBI:16947"/>
        <dbReference type="ChEBI" id="CHEBI:57287"/>
        <dbReference type="ChEBI" id="CHEBI:57288"/>
        <dbReference type="EC" id="2.3.3.16"/>
    </reaction>
</comment>
<dbReference type="UniPathway" id="UPA00223"/>
<dbReference type="Gene3D" id="1.10.580.10">
    <property type="entry name" value="Citrate Synthase, domain 1"/>
    <property type="match status" value="1"/>
</dbReference>
<evidence type="ECO:0000256" key="2">
    <source>
        <dbReference type="ARBA" id="ARBA00010566"/>
    </source>
</evidence>
<dbReference type="RefSeq" id="WP_170040016.1">
    <property type="nucleotide sequence ID" value="NZ_JABDTL010000002.1"/>
</dbReference>
<proteinExistence type="inferred from homology"/>
<dbReference type="PROSITE" id="PS00480">
    <property type="entry name" value="CITRATE_SYNTHASE"/>
    <property type="match status" value="1"/>
</dbReference>
<dbReference type="EMBL" id="JACHIA010000020">
    <property type="protein sequence ID" value="MBB6072982.1"/>
    <property type="molecule type" value="Genomic_DNA"/>
</dbReference>
<keyword evidence="4 6" id="KW-0808">Transferase</keyword>
<dbReference type="PIRSF" id="PIRSF001369">
    <property type="entry name" value="Citrate_synth"/>
    <property type="match status" value="1"/>
</dbReference>
<dbReference type="GO" id="GO:0005829">
    <property type="term" value="C:cytosol"/>
    <property type="evidence" value="ECO:0007669"/>
    <property type="project" value="TreeGrafter"/>
</dbReference>
<gene>
    <name evidence="9" type="ORF">HNQ61_004648</name>
</gene>
<dbReference type="GO" id="GO:0006099">
    <property type="term" value="P:tricarboxylic acid cycle"/>
    <property type="evidence" value="ECO:0007669"/>
    <property type="project" value="UniProtKB-UniPathway"/>
</dbReference>
<dbReference type="Gene3D" id="1.10.230.10">
    <property type="entry name" value="Cytochrome P450-Terp, domain 2"/>
    <property type="match status" value="1"/>
</dbReference>
<name>A0A841H4W5_9BACT</name>
<comment type="caution">
    <text evidence="9">The sequence shown here is derived from an EMBL/GenBank/DDBJ whole genome shotgun (WGS) entry which is preliminary data.</text>
</comment>
<dbReference type="Pfam" id="PF00285">
    <property type="entry name" value="Citrate_synt"/>
    <property type="match status" value="1"/>
</dbReference>
<evidence type="ECO:0000256" key="1">
    <source>
        <dbReference type="ARBA" id="ARBA00004751"/>
    </source>
</evidence>
<evidence type="ECO:0000313" key="9">
    <source>
        <dbReference type="EMBL" id="MBB6072982.1"/>
    </source>
</evidence>
<dbReference type="Proteomes" id="UP000582837">
    <property type="component" value="Unassembled WGS sequence"/>
</dbReference>
<dbReference type="InterPro" id="IPR016142">
    <property type="entry name" value="Citrate_synth-like_lrg_a-sub"/>
</dbReference>
<dbReference type="InterPro" id="IPR024176">
    <property type="entry name" value="Citrate_synthase_bac-typ"/>
</dbReference>
<reference evidence="9 10" key="1">
    <citation type="submission" date="2020-08" db="EMBL/GenBank/DDBJ databases">
        <title>Genomic Encyclopedia of Type Strains, Phase IV (KMG-IV): sequencing the most valuable type-strain genomes for metagenomic binning, comparative biology and taxonomic classification.</title>
        <authorList>
            <person name="Goeker M."/>
        </authorList>
    </citation>
    <scope>NUCLEOTIDE SEQUENCE [LARGE SCALE GENOMIC DNA]</scope>
    <source>
        <strain evidence="9 10">DSM 29007</strain>
    </source>
</reference>
<evidence type="ECO:0000256" key="3">
    <source>
        <dbReference type="ARBA" id="ARBA00022532"/>
    </source>
</evidence>
<evidence type="ECO:0000313" key="10">
    <source>
        <dbReference type="Proteomes" id="UP000582837"/>
    </source>
</evidence>
<dbReference type="GO" id="GO:0005975">
    <property type="term" value="P:carbohydrate metabolic process"/>
    <property type="evidence" value="ECO:0007669"/>
    <property type="project" value="TreeGrafter"/>
</dbReference>
<feature type="active site" evidence="7">
    <location>
        <position position="258"/>
    </location>
</feature>
<feature type="active site" evidence="7">
    <location>
        <position position="314"/>
    </location>
</feature>
<evidence type="ECO:0000256" key="4">
    <source>
        <dbReference type="ARBA" id="ARBA00022679"/>
    </source>
</evidence>
<dbReference type="AlphaFoldDB" id="A0A841H4W5"/>
<protein>
    <recommendedName>
        <fullName evidence="6">Citrate synthase</fullName>
    </recommendedName>
</protein>
<dbReference type="InterPro" id="IPR011278">
    <property type="entry name" value="2-MeCitrate/Citrate_synth_II"/>
</dbReference>
<accession>A0A841H4W5</accession>
<dbReference type="PANTHER" id="PTHR11739:SF4">
    <property type="entry name" value="CITRATE SYNTHASE, PEROXISOMAL"/>
    <property type="match status" value="1"/>
</dbReference>
<dbReference type="SUPFAM" id="SSF48256">
    <property type="entry name" value="Citrate synthase"/>
    <property type="match status" value="1"/>
</dbReference>